<name>A0A8T0VC61_PANVG</name>
<evidence type="ECO:0000313" key="3">
    <source>
        <dbReference type="Proteomes" id="UP000823388"/>
    </source>
</evidence>
<feature type="compositionally biased region" description="Basic and acidic residues" evidence="1">
    <location>
        <begin position="193"/>
        <end position="208"/>
    </location>
</feature>
<dbReference type="AlphaFoldDB" id="A0A8T0VC61"/>
<reference evidence="2" key="1">
    <citation type="submission" date="2020-05" db="EMBL/GenBank/DDBJ databases">
        <title>WGS assembly of Panicum virgatum.</title>
        <authorList>
            <person name="Lovell J.T."/>
            <person name="Jenkins J."/>
            <person name="Shu S."/>
            <person name="Juenger T.E."/>
            <person name="Schmutz J."/>
        </authorList>
    </citation>
    <scope>NUCLEOTIDE SEQUENCE</scope>
    <source>
        <strain evidence="2">AP13</strain>
    </source>
</reference>
<dbReference type="EMBL" id="CM029040">
    <property type="protein sequence ID" value="KAG2632388.1"/>
    <property type="molecule type" value="Genomic_DNA"/>
</dbReference>
<keyword evidence="3" id="KW-1185">Reference proteome</keyword>
<feature type="region of interest" description="Disordered" evidence="1">
    <location>
        <begin position="188"/>
        <end position="215"/>
    </location>
</feature>
<dbReference type="PANTHER" id="PTHR33170">
    <property type="entry name" value="DUF4283 DOMAIN-CONTAINING PROTEIN-RELATED"/>
    <property type="match status" value="1"/>
</dbReference>
<comment type="caution">
    <text evidence="2">The sequence shown here is derived from an EMBL/GenBank/DDBJ whole genome shotgun (WGS) entry which is preliminary data.</text>
</comment>
<protein>
    <recommendedName>
        <fullName evidence="4">DUF4283 domain-containing protein</fullName>
    </recommendedName>
</protein>
<accession>A0A8T0VC61</accession>
<dbReference type="Proteomes" id="UP000823388">
    <property type="component" value="Chromosome 2N"/>
</dbReference>
<sequence length="215" mass="23883">MQMSGHVNEACKADLDCIICNKKNSHLSSKCPILKIPKPSASFFGSGKKELAFVQITEADYKLEAPEPAAPTGLITVTGAQITADIVQSELARITRSDWRWEALPHGADSFLVAVLSDEALQSMVDIGYHLKNHGVTLTVSVWQHNQDIIPTYELEEVWVHITKVPHAYRNYLVFWALGTVIGTTRGSGHVHAQKDGNHKSESWDIRQESVTPHY</sequence>
<gene>
    <name evidence="2" type="ORF">PVAP13_2NG084500</name>
</gene>
<organism evidence="2 3">
    <name type="scientific">Panicum virgatum</name>
    <name type="common">Blackwell switchgrass</name>
    <dbReference type="NCBI Taxonomy" id="38727"/>
    <lineage>
        <taxon>Eukaryota</taxon>
        <taxon>Viridiplantae</taxon>
        <taxon>Streptophyta</taxon>
        <taxon>Embryophyta</taxon>
        <taxon>Tracheophyta</taxon>
        <taxon>Spermatophyta</taxon>
        <taxon>Magnoliopsida</taxon>
        <taxon>Liliopsida</taxon>
        <taxon>Poales</taxon>
        <taxon>Poaceae</taxon>
        <taxon>PACMAD clade</taxon>
        <taxon>Panicoideae</taxon>
        <taxon>Panicodae</taxon>
        <taxon>Paniceae</taxon>
        <taxon>Panicinae</taxon>
        <taxon>Panicum</taxon>
        <taxon>Panicum sect. Hiantes</taxon>
    </lineage>
</organism>
<dbReference type="PANTHER" id="PTHR33170:SF8">
    <property type="entry name" value="OS07G0485366 PROTEIN"/>
    <property type="match status" value="1"/>
</dbReference>
<evidence type="ECO:0000313" key="2">
    <source>
        <dbReference type="EMBL" id="KAG2632388.1"/>
    </source>
</evidence>
<dbReference type="EMBL" id="CM029040">
    <property type="protein sequence ID" value="KAG2632389.1"/>
    <property type="molecule type" value="Genomic_DNA"/>
</dbReference>
<evidence type="ECO:0000256" key="1">
    <source>
        <dbReference type="SAM" id="MobiDB-lite"/>
    </source>
</evidence>
<evidence type="ECO:0008006" key="4">
    <source>
        <dbReference type="Google" id="ProtNLM"/>
    </source>
</evidence>
<proteinExistence type="predicted"/>